<evidence type="ECO:0000313" key="8">
    <source>
        <dbReference type="Proteomes" id="UP000092651"/>
    </source>
</evidence>
<evidence type="ECO:0000313" key="7">
    <source>
        <dbReference type="EMBL" id="OCA67924.1"/>
    </source>
</evidence>
<dbReference type="Pfam" id="PF09685">
    <property type="entry name" value="MamF_MmsF"/>
    <property type="match status" value="1"/>
</dbReference>
<dbReference type="InterPro" id="IPR001387">
    <property type="entry name" value="Cro/C1-type_HTH"/>
</dbReference>
<comment type="subcellular location">
    <subcellularLocation>
        <location evidence="1">Membrane</location>
        <topology evidence="1">Multi-pass membrane protein</topology>
    </subcellularLocation>
</comment>
<keyword evidence="4 5" id="KW-0472">Membrane</keyword>
<evidence type="ECO:0000259" key="6">
    <source>
        <dbReference type="PROSITE" id="PS50943"/>
    </source>
</evidence>
<dbReference type="Gene3D" id="1.10.260.40">
    <property type="entry name" value="lambda repressor-like DNA-binding domains"/>
    <property type="match status" value="1"/>
</dbReference>
<feature type="transmembrane region" description="Helical" evidence="5">
    <location>
        <begin position="107"/>
        <end position="128"/>
    </location>
</feature>
<dbReference type="InterPro" id="IPR019109">
    <property type="entry name" value="MamF_MmsF"/>
</dbReference>
<organism evidence="7 8">
    <name type="scientific">Chryseobacterium artocarpi</name>
    <dbReference type="NCBI Taxonomy" id="1414727"/>
    <lineage>
        <taxon>Bacteria</taxon>
        <taxon>Pseudomonadati</taxon>
        <taxon>Bacteroidota</taxon>
        <taxon>Flavobacteriia</taxon>
        <taxon>Flavobacteriales</taxon>
        <taxon>Weeksellaceae</taxon>
        <taxon>Chryseobacterium group</taxon>
        <taxon>Chryseobacterium</taxon>
    </lineage>
</organism>
<dbReference type="SMART" id="SM00530">
    <property type="entry name" value="HTH_XRE"/>
    <property type="match status" value="1"/>
</dbReference>
<dbReference type="AlphaFoldDB" id="A0A1B8Z8P6"/>
<sequence>MENQVKMLREKMNLTQSELAERSGLSLRTVQRVEAGNILKGFTLKALAQALEISPESLITTSKEQVDIQRAKIINLSALTGIIIPFGGVIVPTILTYQTKDLRNKELGKGIICIQIIISVIFSVLMIISPFIQKFLSFKFPLFLAFLILFLILKLFIIIKNGISLNHHQDLSIKLKTNFL</sequence>
<feature type="transmembrane region" description="Helical" evidence="5">
    <location>
        <begin position="73"/>
        <end position="95"/>
    </location>
</feature>
<dbReference type="EMBL" id="MAYH01000051">
    <property type="protein sequence ID" value="OCA67924.1"/>
    <property type="molecule type" value="Genomic_DNA"/>
</dbReference>
<accession>A0A1B8Z8P6</accession>
<evidence type="ECO:0000256" key="5">
    <source>
        <dbReference type="SAM" id="Phobius"/>
    </source>
</evidence>
<proteinExistence type="predicted"/>
<gene>
    <name evidence="7" type="ORF">BBI01_20755</name>
</gene>
<name>A0A1B8Z8P6_9FLAO</name>
<protein>
    <submittedName>
        <fullName evidence="7">XRE family transcriptional regulator</fullName>
    </submittedName>
</protein>
<dbReference type="OrthoDB" id="1357763at2"/>
<evidence type="ECO:0000256" key="3">
    <source>
        <dbReference type="ARBA" id="ARBA00022989"/>
    </source>
</evidence>
<dbReference type="PROSITE" id="PS50943">
    <property type="entry name" value="HTH_CROC1"/>
    <property type="match status" value="1"/>
</dbReference>
<dbReference type="GO" id="GO:0003677">
    <property type="term" value="F:DNA binding"/>
    <property type="evidence" value="ECO:0007669"/>
    <property type="project" value="InterPro"/>
</dbReference>
<keyword evidence="3 5" id="KW-1133">Transmembrane helix</keyword>
<dbReference type="Proteomes" id="UP000092651">
    <property type="component" value="Unassembled WGS sequence"/>
</dbReference>
<comment type="caution">
    <text evidence="7">The sequence shown here is derived from an EMBL/GenBank/DDBJ whole genome shotgun (WGS) entry which is preliminary data.</text>
</comment>
<dbReference type="SUPFAM" id="SSF47413">
    <property type="entry name" value="lambda repressor-like DNA-binding domains"/>
    <property type="match status" value="1"/>
</dbReference>
<keyword evidence="8" id="KW-1185">Reference proteome</keyword>
<keyword evidence="2 5" id="KW-0812">Transmembrane</keyword>
<reference evidence="7 8" key="1">
    <citation type="submission" date="2016-07" db="EMBL/GenBank/DDBJ databases">
        <authorList>
            <person name="Jeong J.-J."/>
            <person name="Kim D.W."/>
            <person name="Sang M.K."/>
            <person name="Choi I.-G."/>
            <person name="Kim K.D."/>
        </authorList>
    </citation>
    <scope>NUCLEOTIDE SEQUENCE [LARGE SCALE GENOMIC DNA]</scope>
    <source>
        <strain evidence="7 8">UTM-3</strain>
    </source>
</reference>
<evidence type="ECO:0000256" key="1">
    <source>
        <dbReference type="ARBA" id="ARBA00004141"/>
    </source>
</evidence>
<dbReference type="Pfam" id="PF01381">
    <property type="entry name" value="HTH_3"/>
    <property type="match status" value="1"/>
</dbReference>
<dbReference type="InterPro" id="IPR010982">
    <property type="entry name" value="Lambda_DNA-bd_dom_sf"/>
</dbReference>
<feature type="transmembrane region" description="Helical" evidence="5">
    <location>
        <begin position="140"/>
        <end position="159"/>
    </location>
</feature>
<evidence type="ECO:0000256" key="2">
    <source>
        <dbReference type="ARBA" id="ARBA00022692"/>
    </source>
</evidence>
<evidence type="ECO:0000256" key="4">
    <source>
        <dbReference type="ARBA" id="ARBA00023136"/>
    </source>
</evidence>
<dbReference type="CDD" id="cd00093">
    <property type="entry name" value="HTH_XRE"/>
    <property type="match status" value="1"/>
</dbReference>
<dbReference type="RefSeq" id="WP_065396728.1">
    <property type="nucleotide sequence ID" value="NZ_MAYH01000051.1"/>
</dbReference>
<feature type="domain" description="HTH cro/C1-type" evidence="6">
    <location>
        <begin position="5"/>
        <end position="58"/>
    </location>
</feature>